<comment type="caution">
    <text evidence="2">The sequence shown here is derived from an EMBL/GenBank/DDBJ whole genome shotgun (WGS) entry which is preliminary data.</text>
</comment>
<feature type="transmembrane region" description="Helical" evidence="1">
    <location>
        <begin position="94"/>
        <end position="113"/>
    </location>
</feature>
<keyword evidence="3" id="KW-1185">Reference proteome</keyword>
<accession>N1MMU7</accession>
<dbReference type="Proteomes" id="UP000013201">
    <property type="component" value="Unassembled WGS sequence"/>
</dbReference>
<feature type="transmembrane region" description="Helical" evidence="1">
    <location>
        <begin position="120"/>
        <end position="145"/>
    </location>
</feature>
<feature type="transmembrane region" description="Helical" evidence="1">
    <location>
        <begin position="16"/>
        <end position="38"/>
    </location>
</feature>
<evidence type="ECO:0000256" key="1">
    <source>
        <dbReference type="SAM" id="Phobius"/>
    </source>
</evidence>
<reference evidence="3" key="2">
    <citation type="submission" date="2013-04" db="EMBL/GenBank/DDBJ databases">
        <title>Bisphenol A degrading Sphingobium sp. strain BiD32.</title>
        <authorList>
            <person name="Nielsen J.L."/>
            <person name="Zhou N.A."/>
            <person name="Kjeldal H."/>
        </authorList>
    </citation>
    <scope>NUCLEOTIDE SEQUENCE [LARGE SCALE GENOMIC DNA]</scope>
    <source>
        <strain evidence="3">BiD32</strain>
    </source>
</reference>
<reference evidence="2 3" key="1">
    <citation type="submission" date="2013-03" db="EMBL/GenBank/DDBJ databases">
        <authorList>
            <person name="Le V."/>
        </authorList>
    </citation>
    <scope>NUCLEOTIDE SEQUENCE [LARGE SCALE GENOMIC DNA]</scope>
    <source>
        <strain evidence="2 3">BiD32</strain>
    </source>
</reference>
<evidence type="ECO:0000313" key="3">
    <source>
        <dbReference type="Proteomes" id="UP000013201"/>
    </source>
</evidence>
<evidence type="ECO:0000313" key="2">
    <source>
        <dbReference type="EMBL" id="CCW18540.1"/>
    </source>
</evidence>
<proteinExistence type="predicted"/>
<protein>
    <submittedName>
        <fullName evidence="2">Cytochrome d ubiquinol oxidase subunit II</fullName>
    </submittedName>
</protein>
<gene>
    <name evidence="2" type="ORF">EBBID32_28940</name>
</gene>
<dbReference type="AlphaFoldDB" id="N1MMU7"/>
<organism evidence="2 3">
    <name type="scientific">Sphingobium indicum BiD32</name>
    <dbReference type="NCBI Taxonomy" id="1301087"/>
    <lineage>
        <taxon>Bacteria</taxon>
        <taxon>Pseudomonadati</taxon>
        <taxon>Pseudomonadota</taxon>
        <taxon>Alphaproteobacteria</taxon>
        <taxon>Sphingomonadales</taxon>
        <taxon>Sphingomonadaceae</taxon>
        <taxon>Sphingobium</taxon>
    </lineage>
</organism>
<keyword evidence="1" id="KW-1133">Transmembrane helix</keyword>
<name>N1MMU7_9SPHN</name>
<sequence length="147" mass="15783">MLTGIPFRLDSDLRSFYGGTLLGLFHPFSLLAGLLSVADRGGARDPVVRHGRYDGGDDEYGLPRRRCGRSGEAVQPASVRNSGAWLANYSAHPWMVLAPVLGFLGLITALIGIRWKREVLAFGGSTIATIGIISTVGLPMFPFILPS</sequence>
<keyword evidence="1" id="KW-0472">Membrane</keyword>
<keyword evidence="1" id="KW-0812">Transmembrane</keyword>
<dbReference type="EMBL" id="CAVK010000142">
    <property type="protein sequence ID" value="CCW18540.1"/>
    <property type="molecule type" value="Genomic_DNA"/>
</dbReference>